<evidence type="ECO:0000313" key="1">
    <source>
        <dbReference type="EMBL" id="KAJ7343030.1"/>
    </source>
</evidence>
<comment type="caution">
    <text evidence="1">The sequence shown here is derived from an EMBL/GenBank/DDBJ whole genome shotgun (WGS) entry which is preliminary data.</text>
</comment>
<protein>
    <submittedName>
        <fullName evidence="1">Uncharacterized protein</fullName>
    </submittedName>
</protein>
<sequence length="116" mass="13448">HNKSTFFQWDRCKAYYQHSSMAPKPERKGEGESLMISDFLTAEWGRLVNSEECGEAWLFFEAGKDRDRYFANKHLLKQTDKAINIFEAKTNRTMTGLFLYNNTPGHLKRAPNALLA</sequence>
<name>A0AAD6ZWS1_9AGAR</name>
<evidence type="ECO:0000313" key="2">
    <source>
        <dbReference type="Proteomes" id="UP001218218"/>
    </source>
</evidence>
<gene>
    <name evidence="1" type="ORF">DFH08DRAFT_703541</name>
</gene>
<accession>A0AAD6ZWS1</accession>
<dbReference type="Proteomes" id="UP001218218">
    <property type="component" value="Unassembled WGS sequence"/>
</dbReference>
<dbReference type="AlphaFoldDB" id="A0AAD6ZWS1"/>
<organism evidence="1 2">
    <name type="scientific">Mycena albidolilacea</name>
    <dbReference type="NCBI Taxonomy" id="1033008"/>
    <lineage>
        <taxon>Eukaryota</taxon>
        <taxon>Fungi</taxon>
        <taxon>Dikarya</taxon>
        <taxon>Basidiomycota</taxon>
        <taxon>Agaricomycotina</taxon>
        <taxon>Agaricomycetes</taxon>
        <taxon>Agaricomycetidae</taxon>
        <taxon>Agaricales</taxon>
        <taxon>Marasmiineae</taxon>
        <taxon>Mycenaceae</taxon>
        <taxon>Mycena</taxon>
    </lineage>
</organism>
<dbReference type="EMBL" id="JARIHO010000024">
    <property type="protein sequence ID" value="KAJ7343030.1"/>
    <property type="molecule type" value="Genomic_DNA"/>
</dbReference>
<proteinExistence type="predicted"/>
<reference evidence="1" key="1">
    <citation type="submission" date="2023-03" db="EMBL/GenBank/DDBJ databases">
        <title>Massive genome expansion in bonnet fungi (Mycena s.s.) driven by repeated elements and novel gene families across ecological guilds.</title>
        <authorList>
            <consortium name="Lawrence Berkeley National Laboratory"/>
            <person name="Harder C.B."/>
            <person name="Miyauchi S."/>
            <person name="Viragh M."/>
            <person name="Kuo A."/>
            <person name="Thoen E."/>
            <person name="Andreopoulos B."/>
            <person name="Lu D."/>
            <person name="Skrede I."/>
            <person name="Drula E."/>
            <person name="Henrissat B."/>
            <person name="Morin E."/>
            <person name="Kohler A."/>
            <person name="Barry K."/>
            <person name="LaButti K."/>
            <person name="Morin E."/>
            <person name="Salamov A."/>
            <person name="Lipzen A."/>
            <person name="Mereny Z."/>
            <person name="Hegedus B."/>
            <person name="Baldrian P."/>
            <person name="Stursova M."/>
            <person name="Weitz H."/>
            <person name="Taylor A."/>
            <person name="Grigoriev I.V."/>
            <person name="Nagy L.G."/>
            <person name="Martin F."/>
            <person name="Kauserud H."/>
        </authorList>
    </citation>
    <scope>NUCLEOTIDE SEQUENCE</scope>
    <source>
        <strain evidence="1">CBHHK002</strain>
    </source>
</reference>
<feature type="non-terminal residue" evidence="1">
    <location>
        <position position="1"/>
    </location>
</feature>
<keyword evidence="2" id="KW-1185">Reference proteome</keyword>